<evidence type="ECO:0000256" key="3">
    <source>
        <dbReference type="ARBA" id="ARBA00022741"/>
    </source>
</evidence>
<protein>
    <submittedName>
        <fullName evidence="7">ATP sulfurylase 2</fullName>
    </submittedName>
</protein>
<comment type="pathway">
    <text evidence="1">Sulfur metabolism.</text>
</comment>
<name>A0A438J327_VITVI</name>
<dbReference type="FunFam" id="3.10.400.10:FF:000002">
    <property type="entry name" value="ATP sulfurylase 2"/>
    <property type="match status" value="1"/>
</dbReference>
<dbReference type="GO" id="GO:0005524">
    <property type="term" value="F:ATP binding"/>
    <property type="evidence" value="ECO:0007669"/>
    <property type="project" value="UniProtKB-KW"/>
</dbReference>
<feature type="domain" description="Sulphate adenylyltransferase catalytic" evidence="5">
    <location>
        <begin position="243"/>
        <end position="324"/>
    </location>
</feature>
<evidence type="ECO:0000313" key="7">
    <source>
        <dbReference type="EMBL" id="RVX03359.1"/>
    </source>
</evidence>
<dbReference type="SUPFAM" id="SSF88697">
    <property type="entry name" value="PUA domain-like"/>
    <property type="match status" value="1"/>
</dbReference>
<organism evidence="7 8">
    <name type="scientific">Vitis vinifera</name>
    <name type="common">Grape</name>
    <dbReference type="NCBI Taxonomy" id="29760"/>
    <lineage>
        <taxon>Eukaryota</taxon>
        <taxon>Viridiplantae</taxon>
        <taxon>Streptophyta</taxon>
        <taxon>Embryophyta</taxon>
        <taxon>Tracheophyta</taxon>
        <taxon>Spermatophyta</taxon>
        <taxon>Magnoliopsida</taxon>
        <taxon>eudicotyledons</taxon>
        <taxon>Gunneridae</taxon>
        <taxon>Pentapetalae</taxon>
        <taxon>rosids</taxon>
        <taxon>Vitales</taxon>
        <taxon>Vitaceae</taxon>
        <taxon>Viteae</taxon>
        <taxon>Vitis</taxon>
    </lineage>
</organism>
<dbReference type="GO" id="GO:0004781">
    <property type="term" value="F:sulfate adenylyltransferase (ATP) activity"/>
    <property type="evidence" value="ECO:0007669"/>
    <property type="project" value="InterPro"/>
</dbReference>
<dbReference type="Gene3D" id="3.10.400.10">
    <property type="entry name" value="Sulfate adenylyltransferase"/>
    <property type="match status" value="1"/>
</dbReference>
<dbReference type="Pfam" id="PF14306">
    <property type="entry name" value="PUA_2"/>
    <property type="match status" value="1"/>
</dbReference>
<sequence length="340" mass="37993">MSLSIRLHISSNLSLNFHPQTTIRRTNHSTSIRPRPIYHSTPLAPALLRRAMSAIPSHKSSSSSTIKSSLIEPDGGALVDRVVPESERAAKALEAESMPKVGLTQIDLEWVHVISEGWASPLKGFMREDEYLQSLHFNCIRMKDGTIVNMSLPIVLAIDDEAKERIGASQDVGLVGPTGDLVGILRSIEIYKHNKEERVARTWGTTAPGLPYVEEVITPAGNWLIGGDLEVLKPIKYNDGLDHYRLSPQQLRKEFDKRQADAVFAFQLRNPVHNGHALLMNDTRRRLLEMGYKNPILLLHPLGGYTKADDVPLDVRMEQHSKVTTFNVLHIIFIISLDIG</sequence>
<evidence type="ECO:0000313" key="8">
    <source>
        <dbReference type="Proteomes" id="UP000288805"/>
    </source>
</evidence>
<evidence type="ECO:0000256" key="2">
    <source>
        <dbReference type="ARBA" id="ARBA00022679"/>
    </source>
</evidence>
<dbReference type="PANTHER" id="PTHR11055:SF37">
    <property type="entry name" value="ATP SULFURYLASE 2"/>
    <property type="match status" value="1"/>
</dbReference>
<keyword evidence="3" id="KW-0547">Nucleotide-binding</keyword>
<dbReference type="SUPFAM" id="SSF52374">
    <property type="entry name" value="Nucleotidylyl transferase"/>
    <property type="match status" value="1"/>
</dbReference>
<dbReference type="InterPro" id="IPR014729">
    <property type="entry name" value="Rossmann-like_a/b/a_fold"/>
</dbReference>
<dbReference type="Proteomes" id="UP000288805">
    <property type="component" value="Unassembled WGS sequence"/>
</dbReference>
<evidence type="ECO:0000256" key="1">
    <source>
        <dbReference type="ARBA" id="ARBA00004678"/>
    </source>
</evidence>
<dbReference type="InterPro" id="IPR015947">
    <property type="entry name" value="PUA-like_sf"/>
</dbReference>
<evidence type="ECO:0000259" key="6">
    <source>
        <dbReference type="Pfam" id="PF14306"/>
    </source>
</evidence>
<dbReference type="Pfam" id="PF01747">
    <property type="entry name" value="ATP-sulfurylase"/>
    <property type="match status" value="1"/>
</dbReference>
<gene>
    <name evidence="7" type="primary">APS2_0</name>
    <name evidence="7" type="ORF">CK203_019833</name>
</gene>
<reference evidence="7 8" key="1">
    <citation type="journal article" date="2018" name="PLoS Genet.">
        <title>Population sequencing reveals clonal diversity and ancestral inbreeding in the grapevine cultivar Chardonnay.</title>
        <authorList>
            <person name="Roach M.J."/>
            <person name="Johnson D.L."/>
            <person name="Bohlmann J."/>
            <person name="van Vuuren H.J."/>
            <person name="Jones S.J."/>
            <person name="Pretorius I.S."/>
            <person name="Schmidt S.A."/>
            <person name="Borneman A.R."/>
        </authorList>
    </citation>
    <scope>NUCLEOTIDE SEQUENCE [LARGE SCALE GENOMIC DNA]</scope>
    <source>
        <strain evidence="8">cv. Chardonnay</strain>
        <tissue evidence="7">Leaf</tissue>
    </source>
</reference>
<evidence type="ECO:0000259" key="5">
    <source>
        <dbReference type="Pfam" id="PF01747"/>
    </source>
</evidence>
<dbReference type="Gene3D" id="3.40.50.620">
    <property type="entry name" value="HUPs"/>
    <property type="match status" value="1"/>
</dbReference>
<comment type="caution">
    <text evidence="7">The sequence shown here is derived from an EMBL/GenBank/DDBJ whole genome shotgun (WGS) entry which is preliminary data.</text>
</comment>
<accession>A0A438J327</accession>
<dbReference type="EMBL" id="QGNW01000066">
    <property type="protein sequence ID" value="RVX03359.1"/>
    <property type="molecule type" value="Genomic_DNA"/>
</dbReference>
<dbReference type="InterPro" id="IPR025980">
    <property type="entry name" value="ATP-Sase_PUA-like_dom"/>
</dbReference>
<keyword evidence="4" id="KW-0067">ATP-binding</keyword>
<dbReference type="InterPro" id="IPR024951">
    <property type="entry name" value="Sulfurylase_cat_dom"/>
</dbReference>
<proteinExistence type="predicted"/>
<evidence type="ECO:0000256" key="4">
    <source>
        <dbReference type="ARBA" id="ARBA00022840"/>
    </source>
</evidence>
<feature type="domain" description="ATP-sulfurylase PUA-like" evidence="6">
    <location>
        <begin position="71"/>
        <end position="233"/>
    </location>
</feature>
<dbReference type="AlphaFoldDB" id="A0A438J327"/>
<keyword evidence="2" id="KW-0808">Transferase</keyword>
<dbReference type="PANTHER" id="PTHR11055">
    <property type="entry name" value="BIFUNCTIONAL 3'-PHOSPHOADENOSINE 5'-PHOSPHOSULFATE SYNTHASE"/>
    <property type="match status" value="1"/>
</dbReference>